<dbReference type="EMBL" id="JAFBDR010000004">
    <property type="protein sequence ID" value="MBM7570650.1"/>
    <property type="molecule type" value="Genomic_DNA"/>
</dbReference>
<proteinExistence type="predicted"/>
<organism evidence="1 2">
    <name type="scientific">Aquibacillus albus</name>
    <dbReference type="NCBI Taxonomy" id="1168171"/>
    <lineage>
        <taxon>Bacteria</taxon>
        <taxon>Bacillati</taxon>
        <taxon>Bacillota</taxon>
        <taxon>Bacilli</taxon>
        <taxon>Bacillales</taxon>
        <taxon>Bacillaceae</taxon>
        <taxon>Aquibacillus</taxon>
    </lineage>
</organism>
<evidence type="ECO:0008006" key="3">
    <source>
        <dbReference type="Google" id="ProtNLM"/>
    </source>
</evidence>
<dbReference type="Pfam" id="PF15428">
    <property type="entry name" value="Imm26"/>
    <property type="match status" value="1"/>
</dbReference>
<dbReference type="RefSeq" id="WP_204498064.1">
    <property type="nucleotide sequence ID" value="NZ_JAFBDR010000004.1"/>
</dbReference>
<keyword evidence="2" id="KW-1185">Reference proteome</keyword>
<accession>A0ABS2MXM8</accession>
<reference evidence="1 2" key="1">
    <citation type="submission" date="2021-01" db="EMBL/GenBank/DDBJ databases">
        <title>Genomic Encyclopedia of Type Strains, Phase IV (KMG-IV): sequencing the most valuable type-strain genomes for metagenomic binning, comparative biology and taxonomic classification.</title>
        <authorList>
            <person name="Goeker M."/>
        </authorList>
    </citation>
    <scope>NUCLEOTIDE SEQUENCE [LARGE SCALE GENOMIC DNA]</scope>
    <source>
        <strain evidence="1 2">DSM 23711</strain>
    </source>
</reference>
<name>A0ABS2MXM8_9BACI</name>
<evidence type="ECO:0000313" key="1">
    <source>
        <dbReference type="EMBL" id="MBM7570650.1"/>
    </source>
</evidence>
<protein>
    <recommendedName>
        <fullName evidence="3">Immunity protein 26</fullName>
    </recommendedName>
</protein>
<sequence>MGKKKHDVKVGDVFYIKINGEDKYSYGQVISLGETSECIIIFDITSNSHPEINDIVKNPILFLAQTVTVKIEDNEWGYLGNIDIPDNLTLPEYISDTLDGKVILSYKGEILRKATNDEIETLTTLKSCSPAIVEDAVNSKYGKEEWYPYLDNLLYKK</sequence>
<dbReference type="InterPro" id="IPR029278">
    <property type="entry name" value="Imm26"/>
</dbReference>
<comment type="caution">
    <text evidence="1">The sequence shown here is derived from an EMBL/GenBank/DDBJ whole genome shotgun (WGS) entry which is preliminary data.</text>
</comment>
<evidence type="ECO:0000313" key="2">
    <source>
        <dbReference type="Proteomes" id="UP001296943"/>
    </source>
</evidence>
<dbReference type="Proteomes" id="UP001296943">
    <property type="component" value="Unassembled WGS sequence"/>
</dbReference>
<gene>
    <name evidence="1" type="ORF">JOC48_001128</name>
</gene>